<dbReference type="GO" id="GO:0005634">
    <property type="term" value="C:nucleus"/>
    <property type="evidence" value="ECO:0007669"/>
    <property type="project" value="UniProtKB-SubCell"/>
</dbReference>
<dbReference type="CDD" id="cd00130">
    <property type="entry name" value="PAS"/>
    <property type="match status" value="1"/>
</dbReference>
<dbReference type="PANTHER" id="PTHR23043">
    <property type="entry name" value="HYPOXIA-INDUCIBLE FACTOR 1 ALPHA"/>
    <property type="match status" value="1"/>
</dbReference>
<evidence type="ECO:0000259" key="6">
    <source>
        <dbReference type="PROSITE" id="PS50112"/>
    </source>
</evidence>
<dbReference type="AlphaFoldDB" id="E4X4H2"/>
<feature type="region of interest" description="Disordered" evidence="5">
    <location>
        <begin position="759"/>
        <end position="778"/>
    </location>
</feature>
<feature type="compositionally biased region" description="Basic and acidic residues" evidence="5">
    <location>
        <begin position="528"/>
        <end position="541"/>
    </location>
</feature>
<feature type="region of interest" description="Disordered" evidence="5">
    <location>
        <begin position="1"/>
        <end position="52"/>
    </location>
</feature>
<feature type="compositionally biased region" description="Polar residues" evidence="5">
    <location>
        <begin position="542"/>
        <end position="555"/>
    </location>
</feature>
<keyword evidence="3" id="KW-0804">Transcription</keyword>
<organism evidence="8">
    <name type="scientific">Oikopleura dioica</name>
    <name type="common">Tunicate</name>
    <dbReference type="NCBI Taxonomy" id="34765"/>
    <lineage>
        <taxon>Eukaryota</taxon>
        <taxon>Metazoa</taxon>
        <taxon>Chordata</taxon>
        <taxon>Tunicata</taxon>
        <taxon>Appendicularia</taxon>
        <taxon>Copelata</taxon>
        <taxon>Oikopleuridae</taxon>
        <taxon>Oikopleura</taxon>
    </lineage>
</organism>
<dbReference type="PROSITE" id="PS50112">
    <property type="entry name" value="PAS"/>
    <property type="match status" value="1"/>
</dbReference>
<evidence type="ECO:0000256" key="4">
    <source>
        <dbReference type="ARBA" id="ARBA00023242"/>
    </source>
</evidence>
<reference evidence="8" key="1">
    <citation type="journal article" date="2010" name="Science">
        <title>Plasticity of animal genome architecture unmasked by rapid evolution of a pelagic tunicate.</title>
        <authorList>
            <person name="Denoeud F."/>
            <person name="Henriet S."/>
            <person name="Mungpakdee S."/>
            <person name="Aury J.M."/>
            <person name="Da Silva C."/>
            <person name="Brinkmann H."/>
            <person name="Mikhaleva J."/>
            <person name="Olsen L.C."/>
            <person name="Jubin C."/>
            <person name="Canestro C."/>
            <person name="Bouquet J.M."/>
            <person name="Danks G."/>
            <person name="Poulain J."/>
            <person name="Campsteijn C."/>
            <person name="Adamski M."/>
            <person name="Cross I."/>
            <person name="Yadetie F."/>
            <person name="Muffato M."/>
            <person name="Louis A."/>
            <person name="Butcher S."/>
            <person name="Tsagkogeorga G."/>
            <person name="Konrad A."/>
            <person name="Singh S."/>
            <person name="Jensen M.F."/>
            <person name="Cong E.H."/>
            <person name="Eikeseth-Otteraa H."/>
            <person name="Noel B."/>
            <person name="Anthouard V."/>
            <person name="Porcel B.M."/>
            <person name="Kachouri-Lafond R."/>
            <person name="Nishino A."/>
            <person name="Ugolini M."/>
            <person name="Chourrout P."/>
            <person name="Nishida H."/>
            <person name="Aasland R."/>
            <person name="Huzurbazar S."/>
            <person name="Westhof E."/>
            <person name="Delsuc F."/>
            <person name="Lehrach H."/>
            <person name="Reinhardt R."/>
            <person name="Weissenbach J."/>
            <person name="Roy S.W."/>
            <person name="Artiguenave F."/>
            <person name="Postlethwait J.H."/>
            <person name="Manak J.R."/>
            <person name="Thompson E.M."/>
            <person name="Jaillon O."/>
            <person name="Du Pasquier L."/>
            <person name="Boudinot P."/>
            <person name="Liberles D.A."/>
            <person name="Volff J.N."/>
            <person name="Philippe H."/>
            <person name="Lenhard B."/>
            <person name="Roest Crollius H."/>
            <person name="Wincker P."/>
            <person name="Chourrout D."/>
        </authorList>
    </citation>
    <scope>NUCLEOTIDE SEQUENCE [LARGE SCALE GENOMIC DNA]</scope>
</reference>
<dbReference type="InterPro" id="IPR000014">
    <property type="entry name" value="PAS"/>
</dbReference>
<gene>
    <name evidence="8" type="ORF">GSOID_T00001298001</name>
</gene>
<evidence type="ECO:0000256" key="5">
    <source>
        <dbReference type="SAM" id="MobiDB-lite"/>
    </source>
</evidence>
<feature type="region of interest" description="Disordered" evidence="5">
    <location>
        <begin position="409"/>
        <end position="562"/>
    </location>
</feature>
<evidence type="ECO:0000313" key="9">
    <source>
        <dbReference type="Proteomes" id="UP000001307"/>
    </source>
</evidence>
<feature type="compositionally biased region" description="Acidic residues" evidence="5">
    <location>
        <begin position="1"/>
        <end position="11"/>
    </location>
</feature>
<dbReference type="PANTHER" id="PTHR23043:SF17">
    <property type="entry name" value="PROTEIN SIMILAR"/>
    <property type="match status" value="1"/>
</dbReference>
<dbReference type="Proteomes" id="UP000001307">
    <property type="component" value="Unassembled WGS sequence"/>
</dbReference>
<dbReference type="EMBL" id="FN653024">
    <property type="protein sequence ID" value="CBY23962.1"/>
    <property type="molecule type" value="Genomic_DNA"/>
</dbReference>
<evidence type="ECO:0000259" key="7">
    <source>
        <dbReference type="PROSITE" id="PS50888"/>
    </source>
</evidence>
<evidence type="ECO:0000256" key="3">
    <source>
        <dbReference type="ARBA" id="ARBA00023163"/>
    </source>
</evidence>
<feature type="domain" description="PAS" evidence="6">
    <location>
        <begin position="194"/>
        <end position="249"/>
    </location>
</feature>
<dbReference type="Gene3D" id="3.30.450.20">
    <property type="entry name" value="PAS domain"/>
    <property type="match status" value="2"/>
</dbReference>
<dbReference type="CDD" id="cd11391">
    <property type="entry name" value="bHLH_PAS"/>
    <property type="match status" value="1"/>
</dbReference>
<dbReference type="InterPro" id="IPR035965">
    <property type="entry name" value="PAS-like_dom_sf"/>
</dbReference>
<keyword evidence="9" id="KW-1185">Reference proteome</keyword>
<protein>
    <recommendedName>
        <fullName evidence="10">BHLH domain-containing protein</fullName>
    </recommendedName>
</protein>
<keyword evidence="2" id="KW-0805">Transcription regulation</keyword>
<dbReference type="SMART" id="SM00091">
    <property type="entry name" value="PAS"/>
    <property type="match status" value="2"/>
</dbReference>
<feature type="domain" description="BHLH" evidence="7">
    <location>
        <begin position="35"/>
        <end position="88"/>
    </location>
</feature>
<dbReference type="PROSITE" id="PS50888">
    <property type="entry name" value="BHLH"/>
    <property type="match status" value="1"/>
</dbReference>
<dbReference type="GO" id="GO:0046983">
    <property type="term" value="F:protein dimerization activity"/>
    <property type="evidence" value="ECO:0007669"/>
    <property type="project" value="InterPro"/>
</dbReference>
<evidence type="ECO:0000256" key="1">
    <source>
        <dbReference type="ARBA" id="ARBA00004123"/>
    </source>
</evidence>
<sequence length="778" mass="87935">MSDEVELDSFEVQDSKSVGTPECQKKQRSELLSKLRKERSAQAAKERRANENHEYEKIKKLLPIDEVAANNLDKASSIRITIAFLRLCKFAGNGITDWNLHFKEPPYDEPQMRQHITKSTLQTMDGFLMVISTDCKILYLSETVHDHLGLNWACHVVGYLRYSEHENARGLVCAVYPLMLTNVRDMPLPPNSFYVLTDDKFVVTKVDRSVSSFIELEQEDIMDVSIYSMIHPDDVDTLIETHNQFLQKSQGATRYYRWLQRNNGFVWCKSTLLLVQKKERELILWINQVISDRPTDPSNGIDLFQRFPADFKTSKNSSQGMNDNVLLEQTEIYEIDGINRAEAKTEAGYEFENEGEAQVPVEKVFQKEYSPGSSPERGGLDTESIILQEASSSSNGADSPHAARQVVNADTTAPMSSEDDEKNIATYNRPPNSDISSIMRQRNSSSHESAHHGSTPIVQLPKMKKRNPSEPFKRPVVIMQPPALRNEPIGTKHHFKDRGDSSQPNEKYRKSEDGAKIPRPKFKHPSNRPRETLRASLDERNPANQTFEGNESGKYSPQKVRLPQTKRPEQLNIAVHQDPQVLNQVAGPLHFVTPNGQEMSYQGDAGVLPVSIPFYSSAPHVQRITEQRQNDKVIYYVPCHRENDEENKPKYVHVPELPIMVNRNGRLEPEIADNQSPSQQIQAQTQSAPAVQHVMYLASPSSTQAGYIQHAPSPYHIGIPFLTQTPQHAQQTPTVVLVPQPNSHNFNGKYKQALEPSNNIPKSGQHLQLIPGPAPIGN</sequence>
<dbReference type="InterPro" id="IPR011598">
    <property type="entry name" value="bHLH_dom"/>
</dbReference>
<comment type="subcellular location">
    <subcellularLocation>
        <location evidence="1">Nucleus</location>
    </subcellularLocation>
</comment>
<keyword evidence="4" id="KW-0539">Nucleus</keyword>
<proteinExistence type="predicted"/>
<dbReference type="OrthoDB" id="6021714at2759"/>
<dbReference type="InParanoid" id="E4X4H2"/>
<evidence type="ECO:0008006" key="10">
    <source>
        <dbReference type="Google" id="ProtNLM"/>
    </source>
</evidence>
<evidence type="ECO:0000256" key="2">
    <source>
        <dbReference type="ARBA" id="ARBA00023015"/>
    </source>
</evidence>
<feature type="compositionally biased region" description="Basic residues" evidence="5">
    <location>
        <begin position="518"/>
        <end position="527"/>
    </location>
</feature>
<dbReference type="Pfam" id="PF14598">
    <property type="entry name" value="PAS_11"/>
    <property type="match status" value="1"/>
</dbReference>
<accession>E4X4H2</accession>
<feature type="compositionally biased region" description="Basic and acidic residues" evidence="5">
    <location>
        <begin position="23"/>
        <end position="52"/>
    </location>
</feature>
<dbReference type="GO" id="GO:0000977">
    <property type="term" value="F:RNA polymerase II transcription regulatory region sequence-specific DNA binding"/>
    <property type="evidence" value="ECO:0007669"/>
    <property type="project" value="TreeGrafter"/>
</dbReference>
<name>E4X4H2_OIKDI</name>
<dbReference type="GO" id="GO:0000981">
    <property type="term" value="F:DNA-binding transcription factor activity, RNA polymerase II-specific"/>
    <property type="evidence" value="ECO:0007669"/>
    <property type="project" value="TreeGrafter"/>
</dbReference>
<dbReference type="SUPFAM" id="SSF55785">
    <property type="entry name" value="PYP-like sensor domain (PAS domain)"/>
    <property type="match status" value="1"/>
</dbReference>
<feature type="compositionally biased region" description="Basic and acidic residues" evidence="5">
    <location>
        <begin position="506"/>
        <end position="516"/>
    </location>
</feature>
<feature type="compositionally biased region" description="Polar residues" evidence="5">
    <location>
        <begin position="425"/>
        <end position="447"/>
    </location>
</feature>
<evidence type="ECO:0000313" key="8">
    <source>
        <dbReference type="EMBL" id="CBY23962.1"/>
    </source>
</evidence>
<dbReference type="Pfam" id="PF23171">
    <property type="entry name" value="bHLH_HIF1A"/>
    <property type="match status" value="1"/>
</dbReference>